<organism evidence="2 3">
    <name type="scientific">Lasiosphaeria ovina</name>
    <dbReference type="NCBI Taxonomy" id="92902"/>
    <lineage>
        <taxon>Eukaryota</taxon>
        <taxon>Fungi</taxon>
        <taxon>Dikarya</taxon>
        <taxon>Ascomycota</taxon>
        <taxon>Pezizomycotina</taxon>
        <taxon>Sordariomycetes</taxon>
        <taxon>Sordariomycetidae</taxon>
        <taxon>Sordariales</taxon>
        <taxon>Lasiosphaeriaceae</taxon>
        <taxon>Lasiosphaeria</taxon>
    </lineage>
</organism>
<evidence type="ECO:0008006" key="4">
    <source>
        <dbReference type="Google" id="ProtNLM"/>
    </source>
</evidence>
<proteinExistence type="predicted"/>
<gene>
    <name evidence="2" type="ORF">B0T24DRAFT_577283</name>
</gene>
<keyword evidence="1" id="KW-0732">Signal</keyword>
<name>A0AAE0KE81_9PEZI</name>
<protein>
    <recommendedName>
        <fullName evidence="4">Peptidase A1 domain-containing protein</fullName>
    </recommendedName>
</protein>
<reference evidence="2" key="2">
    <citation type="submission" date="2023-06" db="EMBL/GenBank/DDBJ databases">
        <authorList>
            <consortium name="Lawrence Berkeley National Laboratory"/>
            <person name="Haridas S."/>
            <person name="Hensen N."/>
            <person name="Bonometti L."/>
            <person name="Westerberg I."/>
            <person name="Brannstrom I.O."/>
            <person name="Guillou S."/>
            <person name="Cros-Aarteil S."/>
            <person name="Calhoun S."/>
            <person name="Kuo A."/>
            <person name="Mondo S."/>
            <person name="Pangilinan J."/>
            <person name="Riley R."/>
            <person name="Labutti K."/>
            <person name="Andreopoulos B."/>
            <person name="Lipzen A."/>
            <person name="Chen C."/>
            <person name="Yanf M."/>
            <person name="Daum C."/>
            <person name="Ng V."/>
            <person name="Clum A."/>
            <person name="Steindorff A."/>
            <person name="Ohm R."/>
            <person name="Martin F."/>
            <person name="Silar P."/>
            <person name="Natvig D."/>
            <person name="Lalanne C."/>
            <person name="Gautier V."/>
            <person name="Ament-Velasquez S.L."/>
            <person name="Kruys A."/>
            <person name="Hutchinson M.I."/>
            <person name="Powell A.J."/>
            <person name="Barry K."/>
            <person name="Miller A.N."/>
            <person name="Grigoriev I.V."/>
            <person name="Debuchy R."/>
            <person name="Gladieux P."/>
            <person name="Thoren M.H."/>
            <person name="Johannesson H."/>
        </authorList>
    </citation>
    <scope>NUCLEOTIDE SEQUENCE</scope>
    <source>
        <strain evidence="2">CBS 958.72</strain>
    </source>
</reference>
<feature type="chain" id="PRO_5042006778" description="Peptidase A1 domain-containing protein" evidence="1">
    <location>
        <begin position="20"/>
        <end position="371"/>
    </location>
</feature>
<dbReference type="AlphaFoldDB" id="A0AAE0KE81"/>
<comment type="caution">
    <text evidence="2">The sequence shown here is derived from an EMBL/GenBank/DDBJ whole genome shotgun (WGS) entry which is preliminary data.</text>
</comment>
<accession>A0AAE0KE81</accession>
<sequence length="371" mass="39307">MAPALAKLVAKALPLAARGLLTGYTTTALIPFYEDTTGSGVDWSTNVHVTVRMGSTTGHSYRPIVDTGTQGMVFSAPEMDYDFNTPCEDQGTPGWQFLSSSNLLYEGCWVPRDFYFNVGDPVNPVVKASVPILAMMYKSECPTFDIASTTGHCPNASVPRIANATGTRMMGVGWGRQYDGLPQGTPDKNPLRNIVSIGTQSMDPATAYSAGYVLDSHGLRVGLTDANTAGISWYALEAHASIAGEFREARACIAVDGATPCVPGHAVVDTGIGQSYLRMPAGTALRFVSGHSGRLVDTSAVRVDFGAPGSTAVATESFTLGSPGSPNVNPDYVSAVFRDPALTYINTGRHAYRAFVTAFDGQNGRYGFRSV</sequence>
<feature type="signal peptide" evidence="1">
    <location>
        <begin position="1"/>
        <end position="19"/>
    </location>
</feature>
<evidence type="ECO:0000313" key="3">
    <source>
        <dbReference type="Proteomes" id="UP001287356"/>
    </source>
</evidence>
<keyword evidence="3" id="KW-1185">Reference proteome</keyword>
<dbReference type="Proteomes" id="UP001287356">
    <property type="component" value="Unassembled WGS sequence"/>
</dbReference>
<evidence type="ECO:0000313" key="2">
    <source>
        <dbReference type="EMBL" id="KAK3374330.1"/>
    </source>
</evidence>
<reference evidence="2" key="1">
    <citation type="journal article" date="2023" name="Mol. Phylogenet. Evol.">
        <title>Genome-scale phylogeny and comparative genomics of the fungal order Sordariales.</title>
        <authorList>
            <person name="Hensen N."/>
            <person name="Bonometti L."/>
            <person name="Westerberg I."/>
            <person name="Brannstrom I.O."/>
            <person name="Guillou S."/>
            <person name="Cros-Aarteil S."/>
            <person name="Calhoun S."/>
            <person name="Haridas S."/>
            <person name="Kuo A."/>
            <person name="Mondo S."/>
            <person name="Pangilinan J."/>
            <person name="Riley R."/>
            <person name="LaButti K."/>
            <person name="Andreopoulos B."/>
            <person name="Lipzen A."/>
            <person name="Chen C."/>
            <person name="Yan M."/>
            <person name="Daum C."/>
            <person name="Ng V."/>
            <person name="Clum A."/>
            <person name="Steindorff A."/>
            <person name="Ohm R.A."/>
            <person name="Martin F."/>
            <person name="Silar P."/>
            <person name="Natvig D.O."/>
            <person name="Lalanne C."/>
            <person name="Gautier V."/>
            <person name="Ament-Velasquez S.L."/>
            <person name="Kruys A."/>
            <person name="Hutchinson M.I."/>
            <person name="Powell A.J."/>
            <person name="Barry K."/>
            <person name="Miller A.N."/>
            <person name="Grigoriev I.V."/>
            <person name="Debuchy R."/>
            <person name="Gladieux P."/>
            <person name="Hiltunen Thoren M."/>
            <person name="Johannesson H."/>
        </authorList>
    </citation>
    <scope>NUCLEOTIDE SEQUENCE</scope>
    <source>
        <strain evidence="2">CBS 958.72</strain>
    </source>
</reference>
<evidence type="ECO:0000256" key="1">
    <source>
        <dbReference type="SAM" id="SignalP"/>
    </source>
</evidence>
<dbReference type="EMBL" id="JAULSN010000004">
    <property type="protein sequence ID" value="KAK3374330.1"/>
    <property type="molecule type" value="Genomic_DNA"/>
</dbReference>